<keyword evidence="1" id="KW-0732">Signal</keyword>
<keyword evidence="3" id="KW-1185">Reference proteome</keyword>
<dbReference type="EMBL" id="QJUI01000014">
    <property type="protein sequence ID" value="TBU76565.1"/>
    <property type="molecule type" value="Genomic_DNA"/>
</dbReference>
<evidence type="ECO:0000313" key="2">
    <source>
        <dbReference type="EMBL" id="TBU76565.1"/>
    </source>
</evidence>
<protein>
    <recommendedName>
        <fullName evidence="4">Lipoprotein</fullName>
    </recommendedName>
</protein>
<accession>A0A4Q9QIV1</accession>
<sequence>MKRFEYAAVLFAGLALAACSQSPVRDESLPLPERLAKLGYREGEPVDSIQSYRIDGWQYLDKTHIILDDGPGRAHLVTFSRPCRNLSFSNNLGFSTTVGSLTRLDRIVSRDGSGFPEHCLIGELHRLEKVPKPGK</sequence>
<name>A0A4Q9QIV1_9GAMM</name>
<reference evidence="2 3" key="1">
    <citation type="submission" date="2018-06" db="EMBL/GenBank/DDBJ databases">
        <title>Three novel Pseudomonas species isolated from symptomatic oak.</title>
        <authorList>
            <person name="Bueno-Gonzalez V."/>
            <person name="Brady C."/>
        </authorList>
    </citation>
    <scope>NUCLEOTIDE SEQUENCE [LARGE SCALE GENOMIC DNA]</scope>
    <source>
        <strain evidence="2 3">P9A</strain>
    </source>
</reference>
<feature type="chain" id="PRO_5020322361" description="Lipoprotein" evidence="1">
    <location>
        <begin position="18"/>
        <end position="135"/>
    </location>
</feature>
<organism evidence="2 3">
    <name type="scientific">Phytopseudomonas daroniae</name>
    <dbReference type="NCBI Taxonomy" id="2487519"/>
    <lineage>
        <taxon>Bacteria</taxon>
        <taxon>Pseudomonadati</taxon>
        <taxon>Pseudomonadota</taxon>
        <taxon>Gammaproteobacteria</taxon>
        <taxon>Pseudomonadales</taxon>
        <taxon>Pseudomonadaceae</taxon>
        <taxon>Phytopseudomonas</taxon>
    </lineage>
</organism>
<evidence type="ECO:0000256" key="1">
    <source>
        <dbReference type="SAM" id="SignalP"/>
    </source>
</evidence>
<dbReference type="InterPro" id="IPR045500">
    <property type="entry name" value="DUF6491"/>
</dbReference>
<dbReference type="RefSeq" id="WP_131181174.1">
    <property type="nucleotide sequence ID" value="NZ_QJUI01000014.1"/>
</dbReference>
<dbReference type="OrthoDB" id="9155375at2"/>
<dbReference type="PROSITE" id="PS51257">
    <property type="entry name" value="PROKAR_LIPOPROTEIN"/>
    <property type="match status" value="1"/>
</dbReference>
<dbReference type="Proteomes" id="UP000292302">
    <property type="component" value="Unassembled WGS sequence"/>
</dbReference>
<proteinExistence type="predicted"/>
<dbReference type="AlphaFoldDB" id="A0A4Q9QIV1"/>
<feature type="signal peptide" evidence="1">
    <location>
        <begin position="1"/>
        <end position="17"/>
    </location>
</feature>
<gene>
    <name evidence="2" type="ORF">DNK06_16965</name>
</gene>
<evidence type="ECO:0008006" key="4">
    <source>
        <dbReference type="Google" id="ProtNLM"/>
    </source>
</evidence>
<comment type="caution">
    <text evidence="2">The sequence shown here is derived from an EMBL/GenBank/DDBJ whole genome shotgun (WGS) entry which is preliminary data.</text>
</comment>
<dbReference type="Pfam" id="PF20101">
    <property type="entry name" value="DUF6491"/>
    <property type="match status" value="1"/>
</dbReference>
<evidence type="ECO:0000313" key="3">
    <source>
        <dbReference type="Proteomes" id="UP000292302"/>
    </source>
</evidence>